<dbReference type="InterPro" id="IPR016024">
    <property type="entry name" value="ARM-type_fold"/>
</dbReference>
<organism evidence="3 4">
    <name type="scientific">Mola mola</name>
    <name type="common">Ocean sunfish</name>
    <name type="synonym">Tetraodon mola</name>
    <dbReference type="NCBI Taxonomy" id="94237"/>
    <lineage>
        <taxon>Eukaryota</taxon>
        <taxon>Metazoa</taxon>
        <taxon>Chordata</taxon>
        <taxon>Craniata</taxon>
        <taxon>Vertebrata</taxon>
        <taxon>Euteleostomi</taxon>
        <taxon>Actinopterygii</taxon>
        <taxon>Neopterygii</taxon>
        <taxon>Teleostei</taxon>
        <taxon>Neoteleostei</taxon>
        <taxon>Acanthomorphata</taxon>
        <taxon>Eupercaria</taxon>
        <taxon>Tetraodontiformes</taxon>
        <taxon>Molidae</taxon>
        <taxon>Mola</taxon>
    </lineage>
</organism>
<keyword evidence="2" id="KW-0472">Membrane</keyword>
<dbReference type="AlphaFoldDB" id="A0A3Q4ARP2"/>
<proteinExistence type="predicted"/>
<dbReference type="InterPro" id="IPR000225">
    <property type="entry name" value="Armadillo"/>
</dbReference>
<dbReference type="SMART" id="SM00185">
    <property type="entry name" value="ARM"/>
    <property type="match status" value="10"/>
</dbReference>
<keyword evidence="2" id="KW-1133">Transmembrane helix</keyword>
<dbReference type="SUPFAM" id="SSF48371">
    <property type="entry name" value="ARM repeat"/>
    <property type="match status" value="2"/>
</dbReference>
<evidence type="ECO:0000256" key="1">
    <source>
        <dbReference type="SAM" id="MobiDB-lite"/>
    </source>
</evidence>
<protein>
    <submittedName>
        <fullName evidence="3">Uncharacterized protein</fullName>
    </submittedName>
</protein>
<evidence type="ECO:0000313" key="3">
    <source>
        <dbReference type="Ensembl" id="ENSMMOP00000007215.1"/>
    </source>
</evidence>
<evidence type="ECO:0000256" key="2">
    <source>
        <dbReference type="SAM" id="Phobius"/>
    </source>
</evidence>
<dbReference type="Ensembl" id="ENSMMOT00000007350.1">
    <property type="protein sequence ID" value="ENSMMOP00000007215.1"/>
    <property type="gene ID" value="ENSMMOG00000005605.1"/>
</dbReference>
<feature type="compositionally biased region" description="Basic and acidic residues" evidence="1">
    <location>
        <begin position="425"/>
        <end position="436"/>
    </location>
</feature>
<accession>A0A3Q4ARP2</accession>
<feature type="region of interest" description="Disordered" evidence="1">
    <location>
        <begin position="304"/>
        <end position="331"/>
    </location>
</feature>
<feature type="region of interest" description="Disordered" evidence="1">
    <location>
        <begin position="410"/>
        <end position="436"/>
    </location>
</feature>
<reference evidence="3" key="2">
    <citation type="submission" date="2025-09" db="UniProtKB">
        <authorList>
            <consortium name="Ensembl"/>
        </authorList>
    </citation>
    <scope>IDENTIFICATION</scope>
</reference>
<reference evidence="3" key="1">
    <citation type="submission" date="2025-08" db="UniProtKB">
        <authorList>
            <consortium name="Ensembl"/>
        </authorList>
    </citation>
    <scope>IDENTIFICATION</scope>
</reference>
<feature type="compositionally biased region" description="Basic and acidic residues" evidence="1">
    <location>
        <begin position="365"/>
        <end position="382"/>
    </location>
</feature>
<name>A0A3Q4ARP2_MOLML</name>
<dbReference type="PANTHER" id="PTHR46241">
    <property type="entry name" value="ARMADILLO REPEAT-CONTAINING PROTEIN 4 ARMC4"/>
    <property type="match status" value="1"/>
</dbReference>
<dbReference type="Pfam" id="PF00514">
    <property type="entry name" value="Arm"/>
    <property type="match status" value="2"/>
</dbReference>
<dbReference type="InterPro" id="IPR011989">
    <property type="entry name" value="ARM-like"/>
</dbReference>
<feature type="transmembrane region" description="Helical" evidence="2">
    <location>
        <begin position="1003"/>
        <end position="1022"/>
    </location>
</feature>
<keyword evidence="2" id="KW-0812">Transmembrane</keyword>
<evidence type="ECO:0000313" key="4">
    <source>
        <dbReference type="Proteomes" id="UP000261620"/>
    </source>
</evidence>
<dbReference type="Proteomes" id="UP000261620">
    <property type="component" value="Unplaced"/>
</dbReference>
<keyword evidence="4" id="KW-1185">Reference proteome</keyword>
<sequence length="1027" mass="113438">MGATLSRAAQWTNASSAGTGKLEFTPMNESLLREILHSVEQFSSQHPQEAEHVFEEPLQWNTTLVASDFKTDYDISGSDVQSREKDSEGNPLLHLSPPAVYVRSFSQVSKLLRVAGDKKPEEARACLEGGLILIWTSSFQHTTNWMFVLFFYIFSYRRVGLDPTAVKNEVELLKRLCAGEGEERALKSVRYTADYEFSNGCRAPPWRQVHGEICYLVIEPCDTETLYITCSTAGVFLNGVGQLFLGFEKDVKDVTDVNSSSLHSVFEDLVTLLKSRSPHFAENIMKQDFEVQELPSTGKMQHVESVDVEEQGQRQRPYEQQEKNVHEEARQQRALNRAGGKKYELCPRWLSLECRLTLGYEITGEKKAGPSSEEKKSGETQRKQLGPEAKNKMKAEFCVSSIKSLAGAMPVEAFSESSSESEEEQPQRRPETKTDLPTEYWQMQQLVKYLKEGDQTATVLTLCGMMDFNLMQEICQLAIQNAGGLEVLINLLDTDEVKCKIGSLKILRKISQNVQIRQAIVDMGGLHCIIKNLDSPVKELKSSAAETVANVAKFRQARKTMRQFGGIKKLVKLLDCGILDFAKLTPNQEKDVEVARCGAMALLSCSKGTKNKEAICKAGGIPLLGRLIKSPDDNVLIPVVGALQECASESYRTAIQTDGMIKDLIRNLSSNNDELQMHCASAIFKCAEDKQTRELVREYNGLQPLVSLLSKADNKQLLAAATGAIWKCSISAENVAKFQKYRVLETLVGLLTDQPEEVLVNVAGAIGEFAHKPANKVTIRKCGGIQWLVKLLSGTNQALLVNAAKAVGACATDMDNMVIIDQLDGVRLVWSLLKNPSADVQSSAAWALCPCIGNAKDAGQMVRSLIGGFDLIMKLLKSPNNEVLASICAAIAKIAKDQQNLAILTDRGVVPLLAKLTNTFDDRLRRHLAEAIYHCCMWGNNKASFGDAGAVAPLVSYLKSKDPAVHKSTVMALYQLSKDPNNLVTMHAKGVIKVSCNAVEAGFLTPCFCFFVLVSLVYSMFWRLNLA</sequence>
<dbReference type="STRING" id="94237.ENSMMOP00000007215"/>
<feature type="region of interest" description="Disordered" evidence="1">
    <location>
        <begin position="365"/>
        <end position="390"/>
    </location>
</feature>
<dbReference type="Gene3D" id="1.25.10.10">
    <property type="entry name" value="Leucine-rich Repeat Variant"/>
    <property type="match status" value="2"/>
</dbReference>
<dbReference type="PANTHER" id="PTHR46241:SF1">
    <property type="entry name" value="OUTER DYNEIN ARM-DOCKING COMPLEX SUBUNIT 2"/>
    <property type="match status" value="1"/>
</dbReference>